<dbReference type="Proteomes" id="UP000078512">
    <property type="component" value="Unassembled WGS sequence"/>
</dbReference>
<name>A0A197K7A3_9FUNG</name>
<gene>
    <name evidence="3" type="ORF">K457DRAFT_134494</name>
</gene>
<proteinExistence type="predicted"/>
<feature type="transmembrane region" description="Helical" evidence="2">
    <location>
        <begin position="12"/>
        <end position="29"/>
    </location>
</feature>
<organism evidence="3 4">
    <name type="scientific">Linnemannia elongata AG-77</name>
    <dbReference type="NCBI Taxonomy" id="1314771"/>
    <lineage>
        <taxon>Eukaryota</taxon>
        <taxon>Fungi</taxon>
        <taxon>Fungi incertae sedis</taxon>
        <taxon>Mucoromycota</taxon>
        <taxon>Mortierellomycotina</taxon>
        <taxon>Mortierellomycetes</taxon>
        <taxon>Mortierellales</taxon>
        <taxon>Mortierellaceae</taxon>
        <taxon>Linnemannia</taxon>
    </lineage>
</organism>
<feature type="region of interest" description="Disordered" evidence="1">
    <location>
        <begin position="66"/>
        <end position="86"/>
    </location>
</feature>
<evidence type="ECO:0000313" key="3">
    <source>
        <dbReference type="EMBL" id="OAQ33365.1"/>
    </source>
</evidence>
<evidence type="ECO:0000313" key="4">
    <source>
        <dbReference type="Proteomes" id="UP000078512"/>
    </source>
</evidence>
<keyword evidence="4" id="KW-1185">Reference proteome</keyword>
<keyword evidence="2" id="KW-0472">Membrane</keyword>
<dbReference type="EMBL" id="KV442021">
    <property type="protein sequence ID" value="OAQ33365.1"/>
    <property type="molecule type" value="Genomic_DNA"/>
</dbReference>
<evidence type="ECO:0000256" key="2">
    <source>
        <dbReference type="SAM" id="Phobius"/>
    </source>
</evidence>
<reference evidence="3 4" key="1">
    <citation type="submission" date="2016-05" db="EMBL/GenBank/DDBJ databases">
        <title>Genome sequencing reveals origins of a unique bacterial endosymbiosis in the earliest lineages of terrestrial Fungi.</title>
        <authorList>
            <consortium name="DOE Joint Genome Institute"/>
            <person name="Uehling J."/>
            <person name="Gryganskyi A."/>
            <person name="Hameed K."/>
            <person name="Tschaplinski T."/>
            <person name="Misztal P."/>
            <person name="Wu S."/>
            <person name="Desiro A."/>
            <person name="Vande Pol N."/>
            <person name="Du Z.-Y."/>
            <person name="Zienkiewicz A."/>
            <person name="Zienkiewicz K."/>
            <person name="Morin E."/>
            <person name="Tisserant E."/>
            <person name="Splivallo R."/>
            <person name="Hainaut M."/>
            <person name="Henrissat B."/>
            <person name="Ohm R."/>
            <person name="Kuo A."/>
            <person name="Yan J."/>
            <person name="Lipzen A."/>
            <person name="Nolan M."/>
            <person name="Labutti K."/>
            <person name="Barry K."/>
            <person name="Goldstein A."/>
            <person name="Labbe J."/>
            <person name="Schadt C."/>
            <person name="Tuskan G."/>
            <person name="Grigoriev I."/>
            <person name="Martin F."/>
            <person name="Vilgalys R."/>
            <person name="Bonito G."/>
        </authorList>
    </citation>
    <scope>NUCLEOTIDE SEQUENCE [LARGE SCALE GENOMIC DNA]</scope>
    <source>
        <strain evidence="3 4">AG-77</strain>
    </source>
</reference>
<evidence type="ECO:0000256" key="1">
    <source>
        <dbReference type="SAM" id="MobiDB-lite"/>
    </source>
</evidence>
<protein>
    <submittedName>
        <fullName evidence="3">Uncharacterized protein</fullName>
    </submittedName>
</protein>
<dbReference type="OrthoDB" id="2398432at2759"/>
<feature type="compositionally biased region" description="Polar residues" evidence="1">
    <location>
        <begin position="208"/>
        <end position="222"/>
    </location>
</feature>
<keyword evidence="2" id="KW-1133">Transmembrane helix</keyword>
<sequence>MDGPSDNIRTAIGVCVGLTSGLVIMYYFIRLCRTIAMYPKSDAEELLPAYQPPSILPATGSFRYHEDDDEDNHYGHRPSRTGTRPGFGDFFRELRRDRVPASTITTTTIPIAPVPAYSTLSRNSGYYHSGEMTQVGSSSTLPPGTFVIPLPAAPTRPPRSARRSAGLGLFASRLSGQAPLLPVNSNAPTGTGASEPPPPSYSDVVGEPSSQPSYHQMSGSQRIAHSAVIV</sequence>
<feature type="region of interest" description="Disordered" evidence="1">
    <location>
        <begin position="179"/>
        <end position="222"/>
    </location>
</feature>
<keyword evidence="2" id="KW-0812">Transmembrane</keyword>
<accession>A0A197K7A3</accession>
<dbReference type="AlphaFoldDB" id="A0A197K7A3"/>
<feature type="compositionally biased region" description="Polar residues" evidence="1">
    <location>
        <begin position="183"/>
        <end position="192"/>
    </location>
</feature>